<evidence type="ECO:0000256" key="1">
    <source>
        <dbReference type="SAM" id="Phobius"/>
    </source>
</evidence>
<evidence type="ECO:0000313" key="2">
    <source>
        <dbReference type="EMBL" id="GAH06275.1"/>
    </source>
</evidence>
<reference evidence="2" key="1">
    <citation type="journal article" date="2014" name="Front. Microbiol.">
        <title>High frequency of phylogenetically diverse reductive dehalogenase-homologous genes in deep subseafloor sedimentary metagenomes.</title>
        <authorList>
            <person name="Kawai M."/>
            <person name="Futagami T."/>
            <person name="Toyoda A."/>
            <person name="Takaki Y."/>
            <person name="Nishi S."/>
            <person name="Hori S."/>
            <person name="Arai W."/>
            <person name="Tsubouchi T."/>
            <person name="Morono Y."/>
            <person name="Uchiyama I."/>
            <person name="Ito T."/>
            <person name="Fujiyama A."/>
            <person name="Inagaki F."/>
            <person name="Takami H."/>
        </authorList>
    </citation>
    <scope>NUCLEOTIDE SEQUENCE</scope>
    <source>
        <strain evidence="2">Expedition CK06-06</strain>
    </source>
</reference>
<protein>
    <submittedName>
        <fullName evidence="2">Uncharacterized protein</fullName>
    </submittedName>
</protein>
<name>X1DD80_9ZZZZ</name>
<keyword evidence="1" id="KW-0812">Transmembrane</keyword>
<sequence length="62" mass="7018">VFFGLGEAFRSGTHKAMIYAYLEQKGWFKHKTFAYGRTRSFSLIGSSLSAFAAIFLMPFLKS</sequence>
<organism evidence="2">
    <name type="scientific">marine sediment metagenome</name>
    <dbReference type="NCBI Taxonomy" id="412755"/>
    <lineage>
        <taxon>unclassified sequences</taxon>
        <taxon>metagenomes</taxon>
        <taxon>ecological metagenomes</taxon>
    </lineage>
</organism>
<comment type="caution">
    <text evidence="2">The sequence shown here is derived from an EMBL/GenBank/DDBJ whole genome shotgun (WGS) entry which is preliminary data.</text>
</comment>
<proteinExistence type="predicted"/>
<feature type="non-terminal residue" evidence="2">
    <location>
        <position position="1"/>
    </location>
</feature>
<accession>X1DD80</accession>
<keyword evidence="1" id="KW-1133">Transmembrane helix</keyword>
<dbReference type="EMBL" id="BART01035927">
    <property type="protein sequence ID" value="GAH06275.1"/>
    <property type="molecule type" value="Genomic_DNA"/>
</dbReference>
<feature type="transmembrane region" description="Helical" evidence="1">
    <location>
        <begin position="41"/>
        <end position="60"/>
    </location>
</feature>
<dbReference type="AlphaFoldDB" id="X1DD80"/>
<keyword evidence="1" id="KW-0472">Membrane</keyword>
<gene>
    <name evidence="2" type="ORF">S01H4_60802</name>
</gene>